<gene>
    <name evidence="14" type="primary">ctaA</name>
    <name evidence="14" type="ORF">Cva_00886</name>
</gene>
<dbReference type="Pfam" id="PF02628">
    <property type="entry name" value="COX15-CtaA"/>
    <property type="match status" value="1"/>
</dbReference>
<comment type="catalytic activity">
    <reaction evidence="11">
        <text>Fe(II)-heme o + 2 A + H2O = Fe(II)-heme a + 2 AH2</text>
        <dbReference type="Rhea" id="RHEA:63388"/>
        <dbReference type="ChEBI" id="CHEBI:13193"/>
        <dbReference type="ChEBI" id="CHEBI:15377"/>
        <dbReference type="ChEBI" id="CHEBI:17499"/>
        <dbReference type="ChEBI" id="CHEBI:60530"/>
        <dbReference type="ChEBI" id="CHEBI:61715"/>
        <dbReference type="EC" id="1.17.99.9"/>
    </reaction>
    <physiologicalReaction direction="left-to-right" evidence="11">
        <dbReference type="Rhea" id="RHEA:63389"/>
    </physiologicalReaction>
</comment>
<dbReference type="STRING" id="1629334.Cva_00886"/>
<evidence type="ECO:0000256" key="6">
    <source>
        <dbReference type="ARBA" id="ARBA00023002"/>
    </source>
</evidence>
<evidence type="ECO:0000313" key="15">
    <source>
        <dbReference type="Proteomes" id="UP000036771"/>
    </source>
</evidence>
<dbReference type="GO" id="GO:0006784">
    <property type="term" value="P:heme A biosynthetic process"/>
    <property type="evidence" value="ECO:0007669"/>
    <property type="project" value="InterPro"/>
</dbReference>
<keyword evidence="6" id="KW-0560">Oxidoreductase</keyword>
<dbReference type="PANTHER" id="PTHR23289">
    <property type="entry name" value="CYTOCHROME C OXIDASE ASSEMBLY PROTEIN COX15"/>
    <property type="match status" value="1"/>
</dbReference>
<dbReference type="PANTHER" id="PTHR23289:SF2">
    <property type="entry name" value="CYTOCHROME C OXIDASE ASSEMBLY PROTEIN COX15 HOMOLOG"/>
    <property type="match status" value="1"/>
</dbReference>
<dbReference type="GO" id="GO:0016653">
    <property type="term" value="F:oxidoreductase activity, acting on NAD(P)H, heme protein as acceptor"/>
    <property type="evidence" value="ECO:0007669"/>
    <property type="project" value="TreeGrafter"/>
</dbReference>
<evidence type="ECO:0000256" key="13">
    <source>
        <dbReference type="SAM" id="Phobius"/>
    </source>
</evidence>
<evidence type="ECO:0000313" key="14">
    <source>
        <dbReference type="EMBL" id="GAO98238.1"/>
    </source>
</evidence>
<feature type="transmembrane region" description="Helical" evidence="13">
    <location>
        <begin position="125"/>
        <end position="144"/>
    </location>
</feature>
<evidence type="ECO:0000256" key="1">
    <source>
        <dbReference type="ARBA" id="ARBA00001970"/>
    </source>
</evidence>
<reference evidence="14 15" key="1">
    <citation type="submission" date="2015-03" db="EMBL/GenBank/DDBJ databases">
        <title>Caedibacter varicaedens, whole genome shotgun sequence.</title>
        <authorList>
            <person name="Suzuki H."/>
            <person name="Dapper A.L."/>
            <person name="Gibson A.K."/>
            <person name="Jackson C."/>
            <person name="Lee H."/>
            <person name="Pejaver V.R."/>
            <person name="Doak T."/>
            <person name="Lynch M."/>
        </authorList>
    </citation>
    <scope>NUCLEOTIDE SEQUENCE [LARGE SCALE GENOMIC DNA]</scope>
</reference>
<feature type="transmembrane region" description="Helical" evidence="13">
    <location>
        <begin position="12"/>
        <end position="31"/>
    </location>
</feature>
<evidence type="ECO:0000256" key="2">
    <source>
        <dbReference type="ARBA" id="ARBA00004141"/>
    </source>
</evidence>
<organism evidence="14 15">
    <name type="scientific">Caedimonas varicaedens</name>
    <dbReference type="NCBI Taxonomy" id="1629334"/>
    <lineage>
        <taxon>Bacteria</taxon>
        <taxon>Pseudomonadati</taxon>
        <taxon>Pseudomonadota</taxon>
        <taxon>Alphaproteobacteria</taxon>
        <taxon>Holosporales</taxon>
        <taxon>Caedimonadaceae</taxon>
        <taxon>Caedimonas</taxon>
    </lineage>
</organism>
<comment type="subcellular location">
    <subcellularLocation>
        <location evidence="2">Membrane</location>
        <topology evidence="2">Multi-pass membrane protein</topology>
    </subcellularLocation>
</comment>
<dbReference type="GO" id="GO:0016020">
    <property type="term" value="C:membrane"/>
    <property type="evidence" value="ECO:0007669"/>
    <property type="project" value="UniProtKB-SubCell"/>
</dbReference>
<feature type="transmembrane region" description="Helical" evidence="13">
    <location>
        <begin position="312"/>
        <end position="331"/>
    </location>
</feature>
<feature type="region of interest" description="Disordered" evidence="12">
    <location>
        <begin position="339"/>
        <end position="359"/>
    </location>
</feature>
<comment type="pathway">
    <text evidence="10">Porphyrin-containing compound metabolism; heme A biosynthesis; heme A from heme O: step 1/1.</text>
</comment>
<keyword evidence="8" id="KW-0350">Heme biosynthesis</keyword>
<comment type="cofactor">
    <cofactor evidence="1">
        <name>heme b</name>
        <dbReference type="ChEBI" id="CHEBI:60344"/>
    </cofactor>
</comment>
<dbReference type="EMBL" id="BBVC01000036">
    <property type="protein sequence ID" value="GAO98238.1"/>
    <property type="molecule type" value="Genomic_DNA"/>
</dbReference>
<evidence type="ECO:0000256" key="7">
    <source>
        <dbReference type="ARBA" id="ARBA00023004"/>
    </source>
</evidence>
<dbReference type="OrthoDB" id="9793156at2"/>
<protein>
    <submittedName>
        <fullName evidence="14">Heme A synthase</fullName>
    </submittedName>
</protein>
<comment type="caution">
    <text evidence="14">The sequence shown here is derived from an EMBL/GenBank/DDBJ whole genome shotgun (WGS) entry which is preliminary data.</text>
</comment>
<keyword evidence="7" id="KW-0408">Iron</keyword>
<name>A0A0K8MDD4_9PROT</name>
<feature type="compositionally biased region" description="Polar residues" evidence="12">
    <location>
        <begin position="339"/>
        <end position="348"/>
    </location>
</feature>
<evidence type="ECO:0000256" key="5">
    <source>
        <dbReference type="ARBA" id="ARBA00022989"/>
    </source>
</evidence>
<feature type="transmembrane region" description="Helical" evidence="13">
    <location>
        <begin position="193"/>
        <end position="213"/>
    </location>
</feature>
<sequence>MKQTVLSDRELSHFLFGACLFIFVMVVLGGMTRLTGSGLSMVEWRPVSGVLPPLTHEDWIVFFENYQRSPEYLKINKEMTLEGFKHIFWLEYIHRLWGRLIGLYFLLPLFLAWRKSFLRQTYLPFLLAIWILGGLQGCVGWLMVKSGLIDDPHVSPYALAVHFLLALLTYAMTFSAAIRLYPKKQGFPITLPALSWILGLFVLTSFYGALVAGHKAGLLYNTFPLMEGRWMPEEAWFYKPTLLNLFVNPVTVQWVHRLLAVTLVVSVSVMIKSNWSKSLTFFQRQGLLAAGFFVVVQMSVGIAALLYQVPTFLALLHQAGSLILFSSLLVIREASKSAATPGSVLPSSHSRKAPPAVER</sequence>
<keyword evidence="5 13" id="KW-1133">Transmembrane helix</keyword>
<evidence type="ECO:0000256" key="12">
    <source>
        <dbReference type="SAM" id="MobiDB-lite"/>
    </source>
</evidence>
<evidence type="ECO:0000256" key="10">
    <source>
        <dbReference type="ARBA" id="ARBA00044501"/>
    </source>
</evidence>
<keyword evidence="9 13" id="KW-0472">Membrane</keyword>
<evidence type="ECO:0000256" key="9">
    <source>
        <dbReference type="ARBA" id="ARBA00023136"/>
    </source>
</evidence>
<keyword evidence="3 13" id="KW-0812">Transmembrane</keyword>
<dbReference type="InterPro" id="IPR003780">
    <property type="entry name" value="COX15/CtaA_fam"/>
</dbReference>
<evidence type="ECO:0000256" key="11">
    <source>
        <dbReference type="ARBA" id="ARBA00048044"/>
    </source>
</evidence>
<evidence type="ECO:0000256" key="8">
    <source>
        <dbReference type="ARBA" id="ARBA00023133"/>
    </source>
</evidence>
<feature type="transmembrane region" description="Helical" evidence="13">
    <location>
        <begin position="156"/>
        <end position="181"/>
    </location>
</feature>
<evidence type="ECO:0000256" key="4">
    <source>
        <dbReference type="ARBA" id="ARBA00022723"/>
    </source>
</evidence>
<accession>A0A0K8MDD4</accession>
<dbReference type="InterPro" id="IPR023754">
    <property type="entry name" value="HemeA_Synthase_type2"/>
</dbReference>
<dbReference type="GO" id="GO:0120547">
    <property type="term" value="F:heme A synthase activity"/>
    <property type="evidence" value="ECO:0007669"/>
    <property type="project" value="UniProtKB-EC"/>
</dbReference>
<evidence type="ECO:0000256" key="3">
    <source>
        <dbReference type="ARBA" id="ARBA00022692"/>
    </source>
</evidence>
<dbReference type="AlphaFoldDB" id="A0A0K8MDD4"/>
<dbReference type="Proteomes" id="UP000036771">
    <property type="component" value="Unassembled WGS sequence"/>
</dbReference>
<dbReference type="GO" id="GO:0046872">
    <property type="term" value="F:metal ion binding"/>
    <property type="evidence" value="ECO:0007669"/>
    <property type="project" value="UniProtKB-KW"/>
</dbReference>
<feature type="transmembrane region" description="Helical" evidence="13">
    <location>
        <begin position="96"/>
        <end position="113"/>
    </location>
</feature>
<keyword evidence="4" id="KW-0479">Metal-binding</keyword>
<feature type="transmembrane region" description="Helical" evidence="13">
    <location>
        <begin position="254"/>
        <end position="275"/>
    </location>
</feature>
<proteinExistence type="predicted"/>
<keyword evidence="15" id="KW-1185">Reference proteome</keyword>
<feature type="transmembrane region" description="Helical" evidence="13">
    <location>
        <begin position="287"/>
        <end position="306"/>
    </location>
</feature>